<evidence type="ECO:0000256" key="4">
    <source>
        <dbReference type="ARBA" id="ARBA00022840"/>
    </source>
</evidence>
<dbReference type="GO" id="GO:0019740">
    <property type="term" value="P:nitrogen utilization"/>
    <property type="evidence" value="ECO:0007669"/>
    <property type="project" value="TreeGrafter"/>
</dbReference>
<reference evidence="7" key="1">
    <citation type="journal article" date="2014" name="Front. Microbiol.">
        <title>High frequency of phylogenetically diverse reductive dehalogenase-homologous genes in deep subseafloor sedimentary metagenomes.</title>
        <authorList>
            <person name="Kawai M."/>
            <person name="Futagami T."/>
            <person name="Toyoda A."/>
            <person name="Takaki Y."/>
            <person name="Nishi S."/>
            <person name="Hori S."/>
            <person name="Arai W."/>
            <person name="Tsubouchi T."/>
            <person name="Morono Y."/>
            <person name="Uchiyama I."/>
            <person name="Ito T."/>
            <person name="Fujiyama A."/>
            <person name="Inagaki F."/>
            <person name="Takami H."/>
        </authorList>
    </citation>
    <scope>NUCLEOTIDE SEQUENCE</scope>
    <source>
        <strain evidence="7">Expedition CK06-06</strain>
    </source>
</reference>
<dbReference type="InterPro" id="IPR008146">
    <property type="entry name" value="Gln_synth_cat_dom"/>
</dbReference>
<proteinExistence type="inferred from homology"/>
<dbReference type="SMART" id="SM01230">
    <property type="entry name" value="Gln-synt_C"/>
    <property type="match status" value="1"/>
</dbReference>
<feature type="domain" description="GS catalytic" evidence="6">
    <location>
        <begin position="107"/>
        <end position="476"/>
    </location>
</feature>
<evidence type="ECO:0000259" key="6">
    <source>
        <dbReference type="PROSITE" id="PS51987"/>
    </source>
</evidence>
<dbReference type="Gene3D" id="3.30.590.10">
    <property type="entry name" value="Glutamine synthetase/guanido kinase, catalytic domain"/>
    <property type="match status" value="1"/>
</dbReference>
<evidence type="ECO:0000313" key="7">
    <source>
        <dbReference type="EMBL" id="GAH94696.1"/>
    </source>
</evidence>
<evidence type="ECO:0000256" key="2">
    <source>
        <dbReference type="ARBA" id="ARBA00022598"/>
    </source>
</evidence>
<dbReference type="PANTHER" id="PTHR43407:SF1">
    <property type="entry name" value="LENGSIN"/>
    <property type="match status" value="1"/>
</dbReference>
<dbReference type="SUPFAM" id="SSF55931">
    <property type="entry name" value="Glutamine synthetase/guanido kinase"/>
    <property type="match status" value="1"/>
</dbReference>
<dbReference type="InterPro" id="IPR004809">
    <property type="entry name" value="Gln_synth_I"/>
</dbReference>
<keyword evidence="4" id="KW-0067">ATP-binding</keyword>
<protein>
    <submittedName>
        <fullName evidence="7">Uncharacterized protein</fullName>
    </submittedName>
</protein>
<gene>
    <name evidence="7" type="ORF">S06H3_00850</name>
</gene>
<keyword evidence="3" id="KW-0547">Nucleotide-binding</keyword>
<dbReference type="SUPFAM" id="SSF54368">
    <property type="entry name" value="Glutamine synthetase, N-terminal domain"/>
    <property type="match status" value="1"/>
</dbReference>
<dbReference type="InterPro" id="IPR014746">
    <property type="entry name" value="Gln_synth/guanido_kin_cat_dom"/>
</dbReference>
<dbReference type="GO" id="GO:0005524">
    <property type="term" value="F:ATP binding"/>
    <property type="evidence" value="ECO:0007669"/>
    <property type="project" value="UniProtKB-KW"/>
</dbReference>
<evidence type="ECO:0000256" key="3">
    <source>
        <dbReference type="ARBA" id="ARBA00022741"/>
    </source>
</evidence>
<keyword evidence="2" id="KW-0436">Ligase</keyword>
<comment type="caution">
    <text evidence="7">The sequence shown here is derived from an EMBL/GenBank/DDBJ whole genome shotgun (WGS) entry which is preliminary data.</text>
</comment>
<accession>X1JIY9</accession>
<dbReference type="InterPro" id="IPR036651">
    <property type="entry name" value="Gln_synt_N_sf"/>
</dbReference>
<dbReference type="GO" id="GO:0005737">
    <property type="term" value="C:cytoplasm"/>
    <property type="evidence" value="ECO:0007669"/>
    <property type="project" value="TreeGrafter"/>
</dbReference>
<dbReference type="GO" id="GO:0006542">
    <property type="term" value="P:glutamine biosynthetic process"/>
    <property type="evidence" value="ECO:0007669"/>
    <property type="project" value="InterPro"/>
</dbReference>
<dbReference type="InterPro" id="IPR008147">
    <property type="entry name" value="Gln_synt_N"/>
</dbReference>
<dbReference type="Pfam" id="PF03951">
    <property type="entry name" value="Gln-synt_N"/>
    <property type="match status" value="1"/>
</dbReference>
<dbReference type="PANTHER" id="PTHR43407">
    <property type="entry name" value="GLUTAMINE SYNTHETASE"/>
    <property type="match status" value="1"/>
</dbReference>
<evidence type="ECO:0000256" key="1">
    <source>
        <dbReference type="ARBA" id="ARBA00009897"/>
    </source>
</evidence>
<dbReference type="AlphaFoldDB" id="X1JIY9"/>
<dbReference type="NCBIfam" id="TIGR00653">
    <property type="entry name" value="GlnA"/>
    <property type="match status" value="1"/>
</dbReference>
<dbReference type="PROSITE" id="PS51986">
    <property type="entry name" value="GS_BETA_GRASP"/>
    <property type="match status" value="1"/>
</dbReference>
<feature type="domain" description="GS beta-grasp" evidence="5">
    <location>
        <begin position="15"/>
        <end position="99"/>
    </location>
</feature>
<dbReference type="PROSITE" id="PS51987">
    <property type="entry name" value="GS_CATALYTIC"/>
    <property type="match status" value="1"/>
</dbReference>
<dbReference type="GO" id="GO:0016020">
    <property type="term" value="C:membrane"/>
    <property type="evidence" value="ECO:0007669"/>
    <property type="project" value="TreeGrafter"/>
</dbReference>
<name>X1JIY9_9ZZZZ</name>
<dbReference type="Gene3D" id="3.10.20.70">
    <property type="entry name" value="Glutamine synthetase, N-terminal domain"/>
    <property type="match status" value="1"/>
</dbReference>
<sequence length="476" mass="53418">MLLTTEEVLKFAKDQNIQMVDLKVVDLVGRWHHVTIPASQLNESTFSDGIGIDASSYPGYKKVAAGDMKIIPDSSTRILDPFSEPKALSMICDILEPDGVTPYSRYPRNVARKAEEYLAATQRDIALFSPELEFYIFDDMRYASNVREAFYYVDSIEAFWNTGSGDEPNLGYRFPPKGGYHGIPPADTTFNLRSKMIKLIEEAGIPVKYHHHEVGSAAQVEIEVLHDTLLRSADAVMLMKYFIKNLARQNHKVATFMPKPLYQEAGSGMHVHQYLSDGKISLFYDQGGYAGLSQLALNYIGGLLKHGPALLAFTSPSTNSYKRLIPGFEAPVSLFFAAANRTAAVRIPTYDVNRQRERVEFRPPDSTCNPYLALPAMLMAGLDGIENKIDPTAEKFGPFEIDIAEMEEQQRANIKVLPSSLEDALEALKADHDFLLKGGVFTKDLIDAWIKYKLEKEVNPLQARPHPYEFELYSDI</sequence>
<comment type="similarity">
    <text evidence="1">Belongs to the glutamine synthetase family.</text>
</comment>
<dbReference type="Pfam" id="PF00120">
    <property type="entry name" value="Gln-synt_C"/>
    <property type="match status" value="1"/>
</dbReference>
<organism evidence="7">
    <name type="scientific">marine sediment metagenome</name>
    <dbReference type="NCBI Taxonomy" id="412755"/>
    <lineage>
        <taxon>unclassified sequences</taxon>
        <taxon>metagenomes</taxon>
        <taxon>ecological metagenomes</taxon>
    </lineage>
</organism>
<dbReference type="EMBL" id="BARV01000184">
    <property type="protein sequence ID" value="GAH94696.1"/>
    <property type="molecule type" value="Genomic_DNA"/>
</dbReference>
<dbReference type="GO" id="GO:0004356">
    <property type="term" value="F:glutamine synthetase activity"/>
    <property type="evidence" value="ECO:0007669"/>
    <property type="project" value="InterPro"/>
</dbReference>
<evidence type="ECO:0000259" key="5">
    <source>
        <dbReference type="PROSITE" id="PS51986"/>
    </source>
</evidence>